<dbReference type="OrthoDB" id="9813770at2"/>
<name>A0A2T4Y0X1_ENTCL</name>
<gene>
    <name evidence="1" type="ORF">DA103_08605</name>
</gene>
<proteinExistence type="predicted"/>
<evidence type="ECO:0000313" key="1">
    <source>
        <dbReference type="EMBL" id="PTM35836.1"/>
    </source>
</evidence>
<evidence type="ECO:0000313" key="2">
    <source>
        <dbReference type="Proteomes" id="UP000241614"/>
    </source>
</evidence>
<reference evidence="1 2" key="1">
    <citation type="submission" date="2018-04" db="EMBL/GenBank/DDBJ databases">
        <title>Genome sequencing reveals highly heavy metal resistance and biotechnology application of the novel Enterobacter cloacae amazonensis isolated from wastewater river in Manaus - Amazonas.</title>
        <authorList>
            <person name="Astolfi M.C.T."/>
            <person name="Carvalho E.B.D.S."/>
            <person name="Lacerda L.B."/>
            <person name="Pinto M.V."/>
            <person name="Nogueira V.B."/>
            <person name="Barros A.M."/>
            <person name="Astolfi-Filho S."/>
        </authorList>
    </citation>
    <scope>NUCLEOTIDE SEQUENCE [LARGE SCALE GENOMIC DNA]</scope>
    <source>
        <strain evidence="2">amazonensis</strain>
    </source>
</reference>
<dbReference type="RefSeq" id="WP_108090022.1">
    <property type="nucleotide sequence ID" value="NZ_PZPP01000010.1"/>
</dbReference>
<keyword evidence="1" id="KW-0413">Isomerase</keyword>
<dbReference type="InterPro" id="IPR036249">
    <property type="entry name" value="Thioredoxin-like_sf"/>
</dbReference>
<dbReference type="GO" id="GO:0016853">
    <property type="term" value="F:isomerase activity"/>
    <property type="evidence" value="ECO:0007669"/>
    <property type="project" value="UniProtKB-KW"/>
</dbReference>
<dbReference type="SUPFAM" id="SSF52833">
    <property type="entry name" value="Thioredoxin-like"/>
    <property type="match status" value="1"/>
</dbReference>
<protein>
    <submittedName>
        <fullName evidence="1">Protein-disulfide isomerase</fullName>
    </submittedName>
</protein>
<dbReference type="Proteomes" id="UP000241614">
    <property type="component" value="Unassembled WGS sequence"/>
</dbReference>
<dbReference type="CDD" id="cd03025">
    <property type="entry name" value="DsbA_FrnE_like"/>
    <property type="match status" value="1"/>
</dbReference>
<dbReference type="EMBL" id="PZPP01000010">
    <property type="protein sequence ID" value="PTM35836.1"/>
    <property type="molecule type" value="Genomic_DNA"/>
</dbReference>
<accession>A0A2T4Y0X1</accession>
<sequence length="219" mass="24717">MRFERLQYLFDPLCGWCYASTPALGYLAQHHADKLELMPSGLFSDEGARDMTAEWAEYAWSNDRRIASLTGQPFSERYHQLLLSGTRFDSTFMNRALTMVRDINPSAETHLLHTLQHARYVEGRDTSRPDVVGDIVEDWAGKNNLALKHERVTLALDTDKALRHITDERIAKVKRLMNQHGIRGVPVLLATVNGTEHMISGHALYGGAEKLRATLSTLS</sequence>
<comment type="caution">
    <text evidence="1">The sequence shown here is derived from an EMBL/GenBank/DDBJ whole genome shotgun (WGS) entry which is preliminary data.</text>
</comment>
<organism evidence="1 2">
    <name type="scientific">Enterobacter cloacae</name>
    <dbReference type="NCBI Taxonomy" id="550"/>
    <lineage>
        <taxon>Bacteria</taxon>
        <taxon>Pseudomonadati</taxon>
        <taxon>Pseudomonadota</taxon>
        <taxon>Gammaproteobacteria</taxon>
        <taxon>Enterobacterales</taxon>
        <taxon>Enterobacteriaceae</taxon>
        <taxon>Enterobacter</taxon>
        <taxon>Enterobacter cloacae complex</taxon>
    </lineage>
</organism>
<dbReference type="Gene3D" id="3.40.30.10">
    <property type="entry name" value="Glutaredoxin"/>
    <property type="match status" value="1"/>
</dbReference>
<dbReference type="AlphaFoldDB" id="A0A2T4Y0X1"/>